<proteinExistence type="predicted"/>
<accession>A0A160P7L2</accession>
<keyword evidence="3" id="KW-1185">Reference proteome</keyword>
<dbReference type="RefSeq" id="WP_359885377.1">
    <property type="nucleotide sequence ID" value="NZ_JBEYHT010000093.1"/>
</dbReference>
<keyword evidence="1" id="KW-0732">Signal</keyword>
<reference evidence="2 3" key="1">
    <citation type="journal article" date="2016" name="Genome Announc.">
        <title>Complete Genome Sequence of Thiostrepton-Producing Streptomyces laurentii ATCC 31255.</title>
        <authorList>
            <person name="Doi K."/>
            <person name="Fujino Y."/>
            <person name="Nagayoshi Y."/>
            <person name="Ohshima T."/>
            <person name="Ogata S."/>
        </authorList>
    </citation>
    <scope>NUCLEOTIDE SEQUENCE [LARGE SCALE GENOMIC DNA]</scope>
    <source>
        <strain evidence="2 3">ATCC 31255</strain>
    </source>
</reference>
<evidence type="ECO:0008006" key="4">
    <source>
        <dbReference type="Google" id="ProtNLM"/>
    </source>
</evidence>
<dbReference type="KEGG" id="slau:SLA_6528"/>
<evidence type="ECO:0000313" key="2">
    <source>
        <dbReference type="EMBL" id="BAU87394.1"/>
    </source>
</evidence>
<name>A0A160P7L2_STRLU</name>
<dbReference type="Proteomes" id="UP000217676">
    <property type="component" value="Chromosome"/>
</dbReference>
<gene>
    <name evidence="2" type="ORF">SLA_6528</name>
</gene>
<dbReference type="AlphaFoldDB" id="A0A160P7L2"/>
<sequence>MSTLKRTATVLAATAATITLTFTNSGSAWAGSDARAWSRPFDGYSDGACDLQFDDYGEHFYLNDNLKDGAGCYGTVTVDNAYIGDMHNSKGAGTTAEYNYDFVDGAIVRFEVCVRDDGKVYWRTCSDPVTGRA</sequence>
<protein>
    <recommendedName>
        <fullName evidence="4">Secreted protein</fullName>
    </recommendedName>
</protein>
<dbReference type="EMBL" id="AP017424">
    <property type="protein sequence ID" value="BAU87394.1"/>
    <property type="molecule type" value="Genomic_DNA"/>
</dbReference>
<feature type="chain" id="PRO_5007819237" description="Secreted protein" evidence="1">
    <location>
        <begin position="31"/>
        <end position="133"/>
    </location>
</feature>
<organism evidence="2 3">
    <name type="scientific">Streptomyces laurentii</name>
    <dbReference type="NCBI Taxonomy" id="39478"/>
    <lineage>
        <taxon>Bacteria</taxon>
        <taxon>Bacillati</taxon>
        <taxon>Actinomycetota</taxon>
        <taxon>Actinomycetes</taxon>
        <taxon>Kitasatosporales</taxon>
        <taxon>Streptomycetaceae</taxon>
        <taxon>Streptomyces</taxon>
    </lineage>
</organism>
<evidence type="ECO:0000256" key="1">
    <source>
        <dbReference type="SAM" id="SignalP"/>
    </source>
</evidence>
<evidence type="ECO:0000313" key="3">
    <source>
        <dbReference type="Proteomes" id="UP000217676"/>
    </source>
</evidence>
<feature type="signal peptide" evidence="1">
    <location>
        <begin position="1"/>
        <end position="30"/>
    </location>
</feature>